<dbReference type="Gene3D" id="1.25.40.10">
    <property type="entry name" value="Tetratricopeptide repeat domain"/>
    <property type="match status" value="1"/>
</dbReference>
<organism evidence="1 2">
    <name type="scientific">Caligus rogercresseyi</name>
    <name type="common">Sea louse</name>
    <dbReference type="NCBI Taxonomy" id="217165"/>
    <lineage>
        <taxon>Eukaryota</taxon>
        <taxon>Metazoa</taxon>
        <taxon>Ecdysozoa</taxon>
        <taxon>Arthropoda</taxon>
        <taxon>Crustacea</taxon>
        <taxon>Multicrustacea</taxon>
        <taxon>Hexanauplia</taxon>
        <taxon>Copepoda</taxon>
        <taxon>Siphonostomatoida</taxon>
        <taxon>Caligidae</taxon>
        <taxon>Caligus</taxon>
    </lineage>
</organism>
<dbReference type="GO" id="GO:1990756">
    <property type="term" value="F:ubiquitin-like ligase-substrate adaptor activity"/>
    <property type="evidence" value="ECO:0007669"/>
    <property type="project" value="TreeGrafter"/>
</dbReference>
<dbReference type="AlphaFoldDB" id="A0A7T8GPF2"/>
<dbReference type="Pfam" id="PF13374">
    <property type="entry name" value="TPR_10"/>
    <property type="match status" value="1"/>
</dbReference>
<name>A0A7T8GPF2_CALRO</name>
<dbReference type="PANTHER" id="PTHR46575">
    <property type="entry name" value="AMYLOID PROTEIN-BINDING PROTEIN 2"/>
    <property type="match status" value="1"/>
</dbReference>
<evidence type="ECO:0000313" key="2">
    <source>
        <dbReference type="Proteomes" id="UP000595437"/>
    </source>
</evidence>
<dbReference type="Proteomes" id="UP000595437">
    <property type="component" value="Chromosome 18"/>
</dbReference>
<sequence length="220" mass="25744">MESILPENHLLLASSKRVLALIIEEIAVDHEDEKVSWRLLLQAEELHRSAISLSIQSFGELNVQTAKHYGNLGRLNQSMKRYGTAEEMHVKAIQIKEELLGNEDHEVALSVGHLASLYNYDVRDYTRAEHLYRRSIQIGVKLFGPGYSGLEYDYRGLIRIYQDNETGKTSWSTPTSYESGRIYRAYEIKRKEPSKYPFYLNLRQERVYPYPVYWMPYMKT</sequence>
<dbReference type="SUPFAM" id="SSF48452">
    <property type="entry name" value="TPR-like"/>
    <property type="match status" value="1"/>
</dbReference>
<dbReference type="Pfam" id="PF13424">
    <property type="entry name" value="TPR_12"/>
    <property type="match status" value="1"/>
</dbReference>
<dbReference type="InterPro" id="IPR042476">
    <property type="entry name" value="APPBP2"/>
</dbReference>
<keyword evidence="2" id="KW-1185">Reference proteome</keyword>
<dbReference type="InterPro" id="IPR011990">
    <property type="entry name" value="TPR-like_helical_dom_sf"/>
</dbReference>
<evidence type="ECO:0008006" key="3">
    <source>
        <dbReference type="Google" id="ProtNLM"/>
    </source>
</evidence>
<accession>A0A7T8GPF2</accession>
<reference evidence="2" key="1">
    <citation type="submission" date="2021-01" db="EMBL/GenBank/DDBJ databases">
        <title>Caligus Genome Assembly.</title>
        <authorList>
            <person name="Gallardo-Escarate C."/>
        </authorList>
    </citation>
    <scope>NUCLEOTIDE SEQUENCE [LARGE SCALE GENOMIC DNA]</scope>
</reference>
<dbReference type="GO" id="GO:0031462">
    <property type="term" value="C:Cul2-RING ubiquitin ligase complex"/>
    <property type="evidence" value="ECO:0007669"/>
    <property type="project" value="TreeGrafter"/>
</dbReference>
<proteinExistence type="predicted"/>
<dbReference type="OrthoDB" id="7103806at2759"/>
<dbReference type="GO" id="GO:0006886">
    <property type="term" value="P:intracellular protein transport"/>
    <property type="evidence" value="ECO:0007669"/>
    <property type="project" value="InterPro"/>
</dbReference>
<dbReference type="EMBL" id="CP045907">
    <property type="protein sequence ID" value="QQP35317.1"/>
    <property type="molecule type" value="Genomic_DNA"/>
</dbReference>
<protein>
    <recommendedName>
        <fullName evidence="3">Amyloid protein-binding protein 2</fullName>
    </recommendedName>
</protein>
<gene>
    <name evidence="1" type="ORF">FKW44_023497</name>
</gene>
<dbReference type="PANTHER" id="PTHR46575:SF1">
    <property type="entry name" value="AMYLOID PROTEIN-BINDING PROTEIN 2"/>
    <property type="match status" value="1"/>
</dbReference>
<dbReference type="GO" id="GO:0043161">
    <property type="term" value="P:proteasome-mediated ubiquitin-dependent protein catabolic process"/>
    <property type="evidence" value="ECO:0007669"/>
    <property type="project" value="TreeGrafter"/>
</dbReference>
<evidence type="ECO:0000313" key="1">
    <source>
        <dbReference type="EMBL" id="QQP35317.1"/>
    </source>
</evidence>